<proteinExistence type="predicted"/>
<feature type="region of interest" description="Disordered" evidence="3">
    <location>
        <begin position="684"/>
        <end position="729"/>
    </location>
</feature>
<organism evidence="6 7">
    <name type="scientific">Klebsormidium nitens</name>
    <name type="common">Green alga</name>
    <name type="synonym">Ulothrix nitens</name>
    <dbReference type="NCBI Taxonomy" id="105231"/>
    <lineage>
        <taxon>Eukaryota</taxon>
        <taxon>Viridiplantae</taxon>
        <taxon>Streptophyta</taxon>
        <taxon>Klebsormidiophyceae</taxon>
        <taxon>Klebsormidiales</taxon>
        <taxon>Klebsormidiaceae</taxon>
        <taxon>Klebsormidium</taxon>
    </lineage>
</organism>
<dbReference type="SUPFAM" id="SSF52058">
    <property type="entry name" value="L domain-like"/>
    <property type="match status" value="1"/>
</dbReference>
<dbReference type="PROSITE" id="PS51450">
    <property type="entry name" value="LRR"/>
    <property type="match status" value="1"/>
</dbReference>
<dbReference type="InterPro" id="IPR003591">
    <property type="entry name" value="Leu-rich_rpt_typical-subtyp"/>
</dbReference>
<evidence type="ECO:0000313" key="6">
    <source>
        <dbReference type="EMBL" id="GAQ81742.1"/>
    </source>
</evidence>
<dbReference type="InterPro" id="IPR032675">
    <property type="entry name" value="LRR_dom_sf"/>
</dbReference>
<evidence type="ECO:0000256" key="1">
    <source>
        <dbReference type="ARBA" id="ARBA00022614"/>
    </source>
</evidence>
<feature type="transmembrane region" description="Helical" evidence="4">
    <location>
        <begin position="559"/>
        <end position="581"/>
    </location>
</feature>
<dbReference type="EMBL" id="DF237038">
    <property type="protein sequence ID" value="GAQ81742.1"/>
    <property type="molecule type" value="Genomic_DNA"/>
</dbReference>
<keyword evidence="5" id="KW-0732">Signal</keyword>
<keyword evidence="7" id="KW-1185">Reference proteome</keyword>
<feature type="signal peptide" evidence="5">
    <location>
        <begin position="1"/>
        <end position="33"/>
    </location>
</feature>
<feature type="compositionally biased region" description="Basic and acidic residues" evidence="3">
    <location>
        <begin position="720"/>
        <end position="729"/>
    </location>
</feature>
<protein>
    <submittedName>
        <fullName evidence="6">Uncharacterized protein</fullName>
    </submittedName>
</protein>
<dbReference type="Gene3D" id="3.80.10.10">
    <property type="entry name" value="Ribonuclease Inhibitor"/>
    <property type="match status" value="1"/>
</dbReference>
<reference evidence="6 7" key="1">
    <citation type="journal article" date="2014" name="Nat. Commun.">
        <title>Klebsormidium flaccidum genome reveals primary factors for plant terrestrial adaptation.</title>
        <authorList>
            <person name="Hori K."/>
            <person name="Maruyama F."/>
            <person name="Fujisawa T."/>
            <person name="Togashi T."/>
            <person name="Yamamoto N."/>
            <person name="Seo M."/>
            <person name="Sato S."/>
            <person name="Yamada T."/>
            <person name="Mori H."/>
            <person name="Tajima N."/>
            <person name="Moriyama T."/>
            <person name="Ikeuchi M."/>
            <person name="Watanabe M."/>
            <person name="Wada H."/>
            <person name="Kobayashi K."/>
            <person name="Saito M."/>
            <person name="Masuda T."/>
            <person name="Sasaki-Sekimoto Y."/>
            <person name="Mashiguchi K."/>
            <person name="Awai K."/>
            <person name="Shimojima M."/>
            <person name="Masuda S."/>
            <person name="Iwai M."/>
            <person name="Nobusawa T."/>
            <person name="Narise T."/>
            <person name="Kondo S."/>
            <person name="Saito H."/>
            <person name="Sato R."/>
            <person name="Murakawa M."/>
            <person name="Ihara Y."/>
            <person name="Oshima-Yamada Y."/>
            <person name="Ohtaka K."/>
            <person name="Satoh M."/>
            <person name="Sonobe K."/>
            <person name="Ishii M."/>
            <person name="Ohtani R."/>
            <person name="Kanamori-Sato M."/>
            <person name="Honoki R."/>
            <person name="Miyazaki D."/>
            <person name="Mochizuki H."/>
            <person name="Umetsu J."/>
            <person name="Higashi K."/>
            <person name="Shibata D."/>
            <person name="Kamiya Y."/>
            <person name="Sato N."/>
            <person name="Nakamura Y."/>
            <person name="Tabata S."/>
            <person name="Ida S."/>
            <person name="Kurokawa K."/>
            <person name="Ohta H."/>
        </authorList>
    </citation>
    <scope>NUCLEOTIDE SEQUENCE [LARGE SCALE GENOMIC DNA]</scope>
    <source>
        <strain evidence="6 7">NIES-2285</strain>
    </source>
</reference>
<feature type="transmembrane region" description="Helical" evidence="4">
    <location>
        <begin position="601"/>
        <end position="622"/>
    </location>
</feature>
<feature type="chain" id="PRO_5013276758" evidence="5">
    <location>
        <begin position="34"/>
        <end position="729"/>
    </location>
</feature>
<dbReference type="Proteomes" id="UP000054558">
    <property type="component" value="Unassembled WGS sequence"/>
</dbReference>
<evidence type="ECO:0000256" key="4">
    <source>
        <dbReference type="SAM" id="Phobius"/>
    </source>
</evidence>
<feature type="transmembrane region" description="Helical" evidence="4">
    <location>
        <begin position="480"/>
        <end position="506"/>
    </location>
</feature>
<keyword evidence="4" id="KW-0472">Membrane</keyword>
<dbReference type="AlphaFoldDB" id="A0A1Y1HVB2"/>
<name>A0A1Y1HVB2_KLENI</name>
<dbReference type="STRING" id="105231.A0A1Y1HVB2"/>
<sequence length="729" mass="79136">MAPNTFGVWRTSCLHIAAVALALLLGPFPRLASIDVPGPCCDVFQGANRTLVDFPWPEACSCLSESIALDLSNRSIGGSLPQSWAYPDAFPDLQLLDLSNNQLSSPLPGAWGNALGAFRALQVLNLSSNSLSSVPEEWGSSDVGFPKLQSLLLSYNVIETLPESWATSGTFPELLELDFLGNRIVVLPKAWGQTGSFPKLQLLGLELNLIEEVPSSWSNPNAFPTLQVLGLFGNQLSTLPDAWAAPLAFPSLAFLTVGGKISKVPPSWSQPGAFPNLRYLDLTLNPLQEPPRLWGACFDDVGCGLNIGGTRAARRLSRAYKKQVCLGKVAMVVGNNWQHTLTFLNTTHFRLDQNPYIYSLVDPNLLEKLLPTMGTSYTGARFKPPRGDKCRDDQAPIVIAVAWAIWFGILLLIILAVHFFYPGYEDLLATRSSRNVSQPSPTLRPVLVYVSGGAGPVFTLVGLVLNLVLLVAIAGTWPMYVLLGVMLLNYVITGLVLAVALAHVGVCKQAKQVKTKLLGGVNFHLNWQLAGTSFADVPARDTEREPALTLLQWVKVPPLLVLGVILTLLLDLLTAASQLGGQLIVSGNPINLKDYYTGRQFVQAIFGTLLQAVFGSLVYSQGTSRITPIYVDRVEFLAVIFVQLVSLLYQAGALCCELKSHPNASLCDLLRWKIYCMRAPFVSSPKGAGSKDETVTLEQQEESVSKPQGSDFIPDQGASKNRDVELALK</sequence>
<dbReference type="PANTHER" id="PTHR45617:SF169">
    <property type="entry name" value="LRRCT DOMAIN-CONTAINING PROTEIN"/>
    <property type="match status" value="1"/>
</dbReference>
<keyword evidence="4" id="KW-0812">Transmembrane</keyword>
<evidence type="ECO:0000256" key="2">
    <source>
        <dbReference type="ARBA" id="ARBA00022737"/>
    </source>
</evidence>
<keyword evidence="2" id="KW-0677">Repeat</keyword>
<evidence type="ECO:0000256" key="3">
    <source>
        <dbReference type="SAM" id="MobiDB-lite"/>
    </source>
</evidence>
<feature type="transmembrane region" description="Helical" evidence="4">
    <location>
        <begin position="446"/>
        <end position="474"/>
    </location>
</feature>
<evidence type="ECO:0000256" key="5">
    <source>
        <dbReference type="SAM" id="SignalP"/>
    </source>
</evidence>
<keyword evidence="4" id="KW-1133">Transmembrane helix</keyword>
<dbReference type="Pfam" id="PF00560">
    <property type="entry name" value="LRR_1"/>
    <property type="match status" value="2"/>
</dbReference>
<feature type="transmembrane region" description="Helical" evidence="4">
    <location>
        <begin position="397"/>
        <end position="421"/>
    </location>
</feature>
<dbReference type="PANTHER" id="PTHR45617">
    <property type="entry name" value="LEUCINE RICH REPEAT FAMILY PROTEIN"/>
    <property type="match status" value="1"/>
</dbReference>
<accession>A0A1Y1HVB2</accession>
<dbReference type="SMART" id="SM00369">
    <property type="entry name" value="LRR_TYP"/>
    <property type="match status" value="7"/>
</dbReference>
<keyword evidence="1" id="KW-0433">Leucine-rich repeat</keyword>
<dbReference type="InterPro" id="IPR001611">
    <property type="entry name" value="Leu-rich_rpt"/>
</dbReference>
<evidence type="ECO:0000313" key="7">
    <source>
        <dbReference type="Proteomes" id="UP000054558"/>
    </source>
</evidence>
<gene>
    <name evidence="6" type="ORF">KFL_000890310</name>
</gene>